<reference evidence="1 2" key="1">
    <citation type="submission" date="2023-11" db="EMBL/GenBank/DDBJ databases">
        <title>Coraliomargarita sp. nov., isolated from marine algae.</title>
        <authorList>
            <person name="Lee J.K."/>
            <person name="Baek J.H."/>
            <person name="Kim J.M."/>
            <person name="Choi D.G."/>
            <person name="Jeon C.O."/>
        </authorList>
    </citation>
    <scope>NUCLEOTIDE SEQUENCE [LARGE SCALE GENOMIC DNA]</scope>
    <source>
        <strain evidence="1 2">J2-16</strain>
    </source>
</reference>
<dbReference type="Proteomes" id="UP001324993">
    <property type="component" value="Chromosome"/>
</dbReference>
<dbReference type="PANTHER" id="PTHR30292:SF0">
    <property type="entry name" value="5-OXOPROLINASE SUBUNIT A"/>
    <property type="match status" value="1"/>
</dbReference>
<dbReference type="Gene3D" id="3.20.20.370">
    <property type="entry name" value="Glycoside hydrolase/deacetylase"/>
    <property type="match status" value="1"/>
</dbReference>
<dbReference type="SUPFAM" id="SSF88713">
    <property type="entry name" value="Glycoside hydrolase/deacetylase"/>
    <property type="match status" value="1"/>
</dbReference>
<dbReference type="InterPro" id="IPR011330">
    <property type="entry name" value="Glyco_hydro/deAcase_b/a-brl"/>
</dbReference>
<organism evidence="1 2">
    <name type="scientific">Coraliomargarita algicola</name>
    <dbReference type="NCBI Taxonomy" id="3092156"/>
    <lineage>
        <taxon>Bacteria</taxon>
        <taxon>Pseudomonadati</taxon>
        <taxon>Verrucomicrobiota</taxon>
        <taxon>Opitutia</taxon>
        <taxon>Puniceicoccales</taxon>
        <taxon>Coraliomargaritaceae</taxon>
        <taxon>Coraliomargarita</taxon>
    </lineage>
</organism>
<name>A0ABZ0RJI8_9BACT</name>
<keyword evidence="2" id="KW-1185">Reference proteome</keyword>
<proteinExistence type="predicted"/>
<evidence type="ECO:0000313" key="2">
    <source>
        <dbReference type="Proteomes" id="UP001324993"/>
    </source>
</evidence>
<dbReference type="GO" id="GO:0017168">
    <property type="term" value="F:5-oxoprolinase (ATP-hydrolyzing) activity"/>
    <property type="evidence" value="ECO:0007669"/>
    <property type="project" value="UniProtKB-EC"/>
</dbReference>
<sequence>MAPIILNCDLGEDESLEQTEQLLALIDAANIGCGFHAGSPEKTGASIELALKHKLRIGAHPGLPHAGGRGHILPTAKEFQHLLEQQFSSFQATAHALGTRAEYIKLHGSLYHAVETQPDLSAVYIHFLRQQVQPVAIFALAGGEFAQAAEAAGLSVVHEAFADRDYLPDGSLVPRVEQGAVLSQSEALERLASWQKNGKIPTRGGVPISLAADTLCVHGDSPDALELIRNIRTFLETHKIECSRSRFS</sequence>
<dbReference type="Pfam" id="PF03746">
    <property type="entry name" value="LamB_YcsF"/>
    <property type="match status" value="1"/>
</dbReference>
<dbReference type="InterPro" id="IPR005501">
    <property type="entry name" value="LamB/YcsF/PxpA-like"/>
</dbReference>
<dbReference type="RefSeq" id="WP_319833233.1">
    <property type="nucleotide sequence ID" value="NZ_CP138858.1"/>
</dbReference>
<gene>
    <name evidence="1" type="ORF">SH580_01495</name>
</gene>
<evidence type="ECO:0000313" key="1">
    <source>
        <dbReference type="EMBL" id="WPJ96374.1"/>
    </source>
</evidence>
<dbReference type="PANTHER" id="PTHR30292">
    <property type="entry name" value="UNCHARACTERIZED PROTEIN YBGL-RELATED"/>
    <property type="match status" value="1"/>
</dbReference>
<dbReference type="EMBL" id="CP138858">
    <property type="protein sequence ID" value="WPJ96374.1"/>
    <property type="molecule type" value="Genomic_DNA"/>
</dbReference>
<protein>
    <submittedName>
        <fullName evidence="1">5-oxoprolinase subunit PxpA</fullName>
        <ecNumber evidence="1">3.5.2.9</ecNumber>
    </submittedName>
</protein>
<dbReference type="EC" id="3.5.2.9" evidence="1"/>
<accession>A0ABZ0RJI8</accession>
<keyword evidence="1" id="KW-0378">Hydrolase</keyword>